<reference evidence="1 2" key="1">
    <citation type="submission" date="2013-07" db="EMBL/GenBank/DDBJ databases">
        <title>Genome sequence of Salmonella bongori N268-08 - a rare clinical isolate.</title>
        <authorList>
            <person name="Marti R."/>
            <person name="Hagens S."/>
            <person name="Loessner M.J."/>
            <person name="Klumpp J."/>
        </authorList>
    </citation>
    <scope>NUCLEOTIDE SEQUENCE [LARGE SCALE GENOMIC DNA]</scope>
    <source>
        <strain evidence="1 2">N268-08</strain>
        <plasmid evidence="2">Plasmid RM1</plasmid>
    </source>
</reference>
<dbReference type="AlphaFoldDB" id="S5N489"/>
<dbReference type="EMBL" id="CP006609">
    <property type="protein sequence ID" value="AGR61873.1"/>
    <property type="molecule type" value="Genomic_DNA"/>
</dbReference>
<dbReference type="KEGG" id="sbz:A464_plas0049"/>
<name>S5N489_SALBN</name>
<evidence type="ECO:0000313" key="1">
    <source>
        <dbReference type="EMBL" id="AGR61873.1"/>
    </source>
</evidence>
<gene>
    <name evidence="1" type="ORF">A464_plas0049</name>
</gene>
<dbReference type="HOGENOM" id="CLU_3332666_0_0_6"/>
<sequence length="38" mass="4313">MKSGDIHRENAHNPERKIGARRITVPAIKVAGIYYRHG</sequence>
<dbReference type="PATRIC" id="fig|1197719.3.peg.4684"/>
<accession>S5N489</accession>
<evidence type="ECO:0000313" key="2">
    <source>
        <dbReference type="Proteomes" id="UP000015042"/>
    </source>
</evidence>
<proteinExistence type="predicted"/>
<geneLocation type="plasmid" evidence="1 2">
    <name>RM1</name>
</geneLocation>
<keyword evidence="1" id="KW-0614">Plasmid</keyword>
<organism evidence="1 2">
    <name type="scientific">Salmonella bongori N268-08</name>
    <dbReference type="NCBI Taxonomy" id="1197719"/>
    <lineage>
        <taxon>Bacteria</taxon>
        <taxon>Pseudomonadati</taxon>
        <taxon>Pseudomonadota</taxon>
        <taxon>Gammaproteobacteria</taxon>
        <taxon>Enterobacterales</taxon>
        <taxon>Enterobacteriaceae</taxon>
        <taxon>Salmonella</taxon>
    </lineage>
</organism>
<dbReference type="Proteomes" id="UP000015042">
    <property type="component" value="Plasmid RM1"/>
</dbReference>
<protein>
    <submittedName>
        <fullName evidence="1">Uncharacterized protein</fullName>
    </submittedName>
</protein>